<evidence type="ECO:0000256" key="2">
    <source>
        <dbReference type="ARBA" id="ARBA00022840"/>
    </source>
</evidence>
<evidence type="ECO:0000313" key="5">
    <source>
        <dbReference type="Proteomes" id="UP001145021"/>
    </source>
</evidence>
<feature type="domain" description="ABC transporter" evidence="3">
    <location>
        <begin position="29"/>
        <end position="275"/>
    </location>
</feature>
<dbReference type="PANTHER" id="PTHR24223">
    <property type="entry name" value="ATP-BINDING CASSETTE SUB-FAMILY C"/>
    <property type="match status" value="1"/>
</dbReference>
<dbReference type="PANTHER" id="PTHR24223:SF415">
    <property type="entry name" value="FI20190P1"/>
    <property type="match status" value="1"/>
</dbReference>
<dbReference type="EMBL" id="JANBOH010000644">
    <property type="protein sequence ID" value="KAJ1641780.1"/>
    <property type="molecule type" value="Genomic_DNA"/>
</dbReference>
<feature type="non-terminal residue" evidence="4">
    <location>
        <position position="359"/>
    </location>
</feature>
<dbReference type="GO" id="GO:0005524">
    <property type="term" value="F:ATP binding"/>
    <property type="evidence" value="ECO:0007669"/>
    <property type="project" value="UniProtKB-KW"/>
</dbReference>
<dbReference type="Gene3D" id="3.40.50.300">
    <property type="entry name" value="P-loop containing nucleotide triphosphate hydrolases"/>
    <property type="match status" value="1"/>
</dbReference>
<evidence type="ECO:0000259" key="3">
    <source>
        <dbReference type="PROSITE" id="PS50893"/>
    </source>
</evidence>
<dbReference type="PROSITE" id="PS00211">
    <property type="entry name" value="ABC_TRANSPORTER_1"/>
    <property type="match status" value="1"/>
</dbReference>
<dbReference type="SUPFAM" id="SSF52540">
    <property type="entry name" value="P-loop containing nucleoside triphosphate hydrolases"/>
    <property type="match status" value="1"/>
</dbReference>
<protein>
    <recommendedName>
        <fullName evidence="3">ABC transporter domain-containing protein</fullName>
    </recommendedName>
</protein>
<sequence>GLDTMPWLINRAISGHVSLVRIEEYLNGVQVQDIEHRVQQDKDGHNDIVQFPIGRLSLIAGPTGSGKSSLLSALIGDMTLLNGHIMLPTIRSPEQNTGLIGKLANDAFKISNIAYVAQEAWLRNATIRENILFGEPYNQKRYEATLHMCSLKPDLRILLAGDMTEIGERGVTLSGGQKQRVALARAIYSNRRILLIDDCLSAVDTHTAQHILAECFASDLSLMQGRTIVLVTHHISLCMPFAQHLVLLKNGKVFLQGTPQKIQRLNSFQTIAAELESLNKSNDTSKTEMEAEPKLTTFANDYKSEDIYNKEHLRKMIDQKGLDPNTDLLTLQGILVKEEEREEGYVKLKTWRLYMEESG</sequence>
<dbReference type="InterPro" id="IPR003439">
    <property type="entry name" value="ABC_transporter-like_ATP-bd"/>
</dbReference>
<feature type="non-terminal residue" evidence="4">
    <location>
        <position position="1"/>
    </location>
</feature>
<keyword evidence="1" id="KW-0547">Nucleotide-binding</keyword>
<gene>
    <name evidence="4" type="ORF">LPJ64_006293</name>
</gene>
<dbReference type="CDD" id="cd03250">
    <property type="entry name" value="ABCC_MRP_domain1"/>
    <property type="match status" value="1"/>
</dbReference>
<name>A0A9W8CG62_9FUNG</name>
<keyword evidence="2" id="KW-0067">ATP-binding</keyword>
<dbReference type="GO" id="GO:0016020">
    <property type="term" value="C:membrane"/>
    <property type="evidence" value="ECO:0007669"/>
    <property type="project" value="TreeGrafter"/>
</dbReference>
<comment type="caution">
    <text evidence="4">The sequence shown here is derived from an EMBL/GenBank/DDBJ whole genome shotgun (WGS) entry which is preliminary data.</text>
</comment>
<dbReference type="SMART" id="SM00382">
    <property type="entry name" value="AAA"/>
    <property type="match status" value="1"/>
</dbReference>
<dbReference type="InterPro" id="IPR050173">
    <property type="entry name" value="ABC_transporter_C-like"/>
</dbReference>
<dbReference type="Proteomes" id="UP001145021">
    <property type="component" value="Unassembled WGS sequence"/>
</dbReference>
<dbReference type="GO" id="GO:0016887">
    <property type="term" value="F:ATP hydrolysis activity"/>
    <property type="evidence" value="ECO:0007669"/>
    <property type="project" value="InterPro"/>
</dbReference>
<evidence type="ECO:0000313" key="4">
    <source>
        <dbReference type="EMBL" id="KAJ1641780.1"/>
    </source>
</evidence>
<dbReference type="Pfam" id="PF00005">
    <property type="entry name" value="ABC_tran"/>
    <property type="match status" value="1"/>
</dbReference>
<dbReference type="AlphaFoldDB" id="A0A9W8CG62"/>
<dbReference type="InterPro" id="IPR003593">
    <property type="entry name" value="AAA+_ATPase"/>
</dbReference>
<accession>A0A9W8CG62</accession>
<dbReference type="InterPro" id="IPR017871">
    <property type="entry name" value="ABC_transporter-like_CS"/>
</dbReference>
<evidence type="ECO:0000256" key="1">
    <source>
        <dbReference type="ARBA" id="ARBA00022741"/>
    </source>
</evidence>
<keyword evidence="5" id="KW-1185">Reference proteome</keyword>
<dbReference type="PROSITE" id="PS50893">
    <property type="entry name" value="ABC_TRANSPORTER_2"/>
    <property type="match status" value="1"/>
</dbReference>
<reference evidence="4" key="1">
    <citation type="submission" date="2022-07" db="EMBL/GenBank/DDBJ databases">
        <title>Phylogenomic reconstructions and comparative analyses of Kickxellomycotina fungi.</title>
        <authorList>
            <person name="Reynolds N.K."/>
            <person name="Stajich J.E."/>
            <person name="Barry K."/>
            <person name="Grigoriev I.V."/>
            <person name="Crous P."/>
            <person name="Smith M.E."/>
        </authorList>
    </citation>
    <scope>NUCLEOTIDE SEQUENCE</scope>
    <source>
        <strain evidence="4">NBRC 105413</strain>
    </source>
</reference>
<organism evidence="4 5">
    <name type="scientific">Coemansia asiatica</name>
    <dbReference type="NCBI Taxonomy" id="1052880"/>
    <lineage>
        <taxon>Eukaryota</taxon>
        <taxon>Fungi</taxon>
        <taxon>Fungi incertae sedis</taxon>
        <taxon>Zoopagomycota</taxon>
        <taxon>Kickxellomycotina</taxon>
        <taxon>Kickxellomycetes</taxon>
        <taxon>Kickxellales</taxon>
        <taxon>Kickxellaceae</taxon>
        <taxon>Coemansia</taxon>
    </lineage>
</organism>
<dbReference type="GO" id="GO:0042626">
    <property type="term" value="F:ATPase-coupled transmembrane transporter activity"/>
    <property type="evidence" value="ECO:0007669"/>
    <property type="project" value="TreeGrafter"/>
</dbReference>
<dbReference type="InterPro" id="IPR027417">
    <property type="entry name" value="P-loop_NTPase"/>
</dbReference>
<proteinExistence type="predicted"/>